<evidence type="ECO:0000256" key="1">
    <source>
        <dbReference type="ARBA" id="ARBA00004651"/>
    </source>
</evidence>
<dbReference type="InterPro" id="IPR035906">
    <property type="entry name" value="MetI-like_sf"/>
</dbReference>
<dbReference type="Gene3D" id="1.10.3720.10">
    <property type="entry name" value="MetI-like"/>
    <property type="match status" value="1"/>
</dbReference>
<dbReference type="STRING" id="289003.SAMN05216190_1247"/>
<feature type="transmembrane region" description="Helical" evidence="8">
    <location>
        <begin position="273"/>
        <end position="296"/>
    </location>
</feature>
<evidence type="ECO:0000256" key="7">
    <source>
        <dbReference type="ARBA" id="ARBA00023136"/>
    </source>
</evidence>
<evidence type="ECO:0000313" key="11">
    <source>
        <dbReference type="Proteomes" id="UP000198784"/>
    </source>
</evidence>
<accession>A0A1I5U7V8</accession>
<dbReference type="SUPFAM" id="SSF161098">
    <property type="entry name" value="MetI-like"/>
    <property type="match status" value="1"/>
</dbReference>
<feature type="transmembrane region" description="Helical" evidence="8">
    <location>
        <begin position="173"/>
        <end position="192"/>
    </location>
</feature>
<evidence type="ECO:0000256" key="8">
    <source>
        <dbReference type="RuleBase" id="RU363032"/>
    </source>
</evidence>
<dbReference type="PANTHER" id="PTHR42929">
    <property type="entry name" value="INNER MEMBRANE ABC TRANSPORTER PERMEASE PROTEIN YDCU-RELATED-RELATED"/>
    <property type="match status" value="1"/>
</dbReference>
<protein>
    <submittedName>
        <fullName evidence="10">Putative spermidine/putrescine transport system permease protein</fullName>
    </submittedName>
</protein>
<comment type="similarity">
    <text evidence="2">Belongs to the binding-protein-dependent transport system permease family. CysTW subfamily.</text>
</comment>
<evidence type="ECO:0000256" key="4">
    <source>
        <dbReference type="ARBA" id="ARBA00022475"/>
    </source>
</evidence>
<keyword evidence="4" id="KW-1003">Cell membrane</keyword>
<dbReference type="Pfam" id="PF00528">
    <property type="entry name" value="BPD_transp_1"/>
    <property type="match status" value="1"/>
</dbReference>
<dbReference type="InterPro" id="IPR000515">
    <property type="entry name" value="MetI-like"/>
</dbReference>
<evidence type="ECO:0000259" key="9">
    <source>
        <dbReference type="PROSITE" id="PS50928"/>
    </source>
</evidence>
<evidence type="ECO:0000256" key="6">
    <source>
        <dbReference type="ARBA" id="ARBA00022989"/>
    </source>
</evidence>
<feature type="domain" description="ABC transmembrane type-1" evidence="9">
    <location>
        <begin position="86"/>
        <end position="292"/>
    </location>
</feature>
<keyword evidence="3 8" id="KW-0813">Transport</keyword>
<evidence type="ECO:0000256" key="3">
    <source>
        <dbReference type="ARBA" id="ARBA00022448"/>
    </source>
</evidence>
<dbReference type="EMBL" id="FOWX01000024">
    <property type="protein sequence ID" value="SFP91017.1"/>
    <property type="molecule type" value="Genomic_DNA"/>
</dbReference>
<comment type="subcellular location">
    <subcellularLocation>
        <location evidence="1 8">Cell membrane</location>
        <topology evidence="1 8">Multi-pass membrane protein</topology>
    </subcellularLocation>
</comment>
<keyword evidence="11" id="KW-1185">Reference proteome</keyword>
<keyword evidence="7 8" id="KW-0472">Membrane</keyword>
<dbReference type="GO" id="GO:0005886">
    <property type="term" value="C:plasma membrane"/>
    <property type="evidence" value="ECO:0007669"/>
    <property type="project" value="UniProtKB-SubCell"/>
</dbReference>
<feature type="transmembrane region" description="Helical" evidence="8">
    <location>
        <begin position="33"/>
        <end position="59"/>
    </location>
</feature>
<keyword evidence="6 8" id="KW-1133">Transmembrane helix</keyword>
<sequence>MSAPVGQSAKLPGETQPLAVSRARLSPQLRGKWLAALCLLPFAIFFMVFQIAPLVWVAINSLNSAEGWGLANFAKIFGSKFYLQAIKHSLQIAFWSSLFGMSIAILGSYSLHQVDSKLRDFVMAFSNMTSNFAGVPLAFAFIILLGFNGALTLLLIKIGLIESFNLYSKNGLIVLYTYFQIPLGVLLLYPAFDALREDWRESAALLGANTWDFWRHIGLPVLTPALLGTFVILLANALGAYATVYYLTTGNFNVMPIRIAGLVSGDISLDPNLASALAMILVGLMAVITVAHQLLLKRNRHVAR</sequence>
<dbReference type="Proteomes" id="UP000198784">
    <property type="component" value="Unassembled WGS sequence"/>
</dbReference>
<dbReference type="CDD" id="cd06261">
    <property type="entry name" value="TM_PBP2"/>
    <property type="match status" value="1"/>
</dbReference>
<reference evidence="11" key="1">
    <citation type="submission" date="2016-10" db="EMBL/GenBank/DDBJ databases">
        <authorList>
            <person name="Varghese N."/>
            <person name="Submissions S."/>
        </authorList>
    </citation>
    <scope>NUCLEOTIDE SEQUENCE [LARGE SCALE GENOMIC DNA]</scope>
    <source>
        <strain evidence="11">DSM 17834</strain>
    </source>
</reference>
<keyword evidence="5 8" id="KW-0812">Transmembrane</keyword>
<dbReference type="PROSITE" id="PS50928">
    <property type="entry name" value="ABC_TM1"/>
    <property type="match status" value="1"/>
</dbReference>
<evidence type="ECO:0000313" key="10">
    <source>
        <dbReference type="EMBL" id="SFP91017.1"/>
    </source>
</evidence>
<feature type="transmembrane region" description="Helical" evidence="8">
    <location>
        <begin position="132"/>
        <end position="161"/>
    </location>
</feature>
<dbReference type="PANTHER" id="PTHR42929:SF1">
    <property type="entry name" value="INNER MEMBRANE ABC TRANSPORTER PERMEASE PROTEIN YDCU-RELATED"/>
    <property type="match status" value="1"/>
</dbReference>
<evidence type="ECO:0000256" key="5">
    <source>
        <dbReference type="ARBA" id="ARBA00022692"/>
    </source>
</evidence>
<dbReference type="AlphaFoldDB" id="A0A1I5U7V8"/>
<evidence type="ECO:0000256" key="2">
    <source>
        <dbReference type="ARBA" id="ARBA00007069"/>
    </source>
</evidence>
<feature type="transmembrane region" description="Helical" evidence="8">
    <location>
        <begin position="92"/>
        <end position="111"/>
    </location>
</feature>
<gene>
    <name evidence="10" type="ORF">SAMN05216190_1247</name>
</gene>
<organism evidence="10 11">
    <name type="scientific">Pseudomonas borbori</name>
    <dbReference type="NCBI Taxonomy" id="289003"/>
    <lineage>
        <taxon>Bacteria</taxon>
        <taxon>Pseudomonadati</taxon>
        <taxon>Pseudomonadota</taxon>
        <taxon>Gammaproteobacteria</taxon>
        <taxon>Pseudomonadales</taxon>
        <taxon>Pseudomonadaceae</taxon>
        <taxon>Pseudomonas</taxon>
    </lineage>
</organism>
<name>A0A1I5U7V8_9PSED</name>
<dbReference type="GO" id="GO:0055085">
    <property type="term" value="P:transmembrane transport"/>
    <property type="evidence" value="ECO:0007669"/>
    <property type="project" value="InterPro"/>
</dbReference>
<proteinExistence type="inferred from homology"/>